<feature type="signal peptide" evidence="1">
    <location>
        <begin position="1"/>
        <end position="19"/>
    </location>
</feature>
<name>A0ABQ2FFB2_9DEIO</name>
<protein>
    <recommendedName>
        <fullName evidence="4">Outer membrane protein beta-barrel domain-containing protein</fullName>
    </recommendedName>
</protein>
<keyword evidence="1" id="KW-0732">Signal</keyword>
<keyword evidence="3" id="KW-1185">Reference proteome</keyword>
<evidence type="ECO:0000313" key="3">
    <source>
        <dbReference type="Proteomes" id="UP000604341"/>
    </source>
</evidence>
<evidence type="ECO:0000256" key="1">
    <source>
        <dbReference type="SAM" id="SignalP"/>
    </source>
</evidence>
<dbReference type="RefSeq" id="WP_189067453.1">
    <property type="nucleotide sequence ID" value="NZ_BMPE01000001.1"/>
</dbReference>
<organism evidence="2 3">
    <name type="scientific">Deinococcus radiotolerans</name>
    <dbReference type="NCBI Taxonomy" id="1309407"/>
    <lineage>
        <taxon>Bacteria</taxon>
        <taxon>Thermotogati</taxon>
        <taxon>Deinococcota</taxon>
        <taxon>Deinococci</taxon>
        <taxon>Deinococcales</taxon>
        <taxon>Deinococcaceae</taxon>
        <taxon>Deinococcus</taxon>
    </lineage>
</organism>
<proteinExistence type="predicted"/>
<reference evidence="3" key="1">
    <citation type="journal article" date="2019" name="Int. J. Syst. Evol. Microbiol.">
        <title>The Global Catalogue of Microorganisms (GCM) 10K type strain sequencing project: providing services to taxonomists for standard genome sequencing and annotation.</title>
        <authorList>
            <consortium name="The Broad Institute Genomics Platform"/>
            <consortium name="The Broad Institute Genome Sequencing Center for Infectious Disease"/>
            <person name="Wu L."/>
            <person name="Ma J."/>
        </authorList>
    </citation>
    <scope>NUCLEOTIDE SEQUENCE [LARGE SCALE GENOMIC DNA]</scope>
    <source>
        <strain evidence="3">JCM 19173</strain>
    </source>
</reference>
<dbReference type="Proteomes" id="UP000604341">
    <property type="component" value="Unassembled WGS sequence"/>
</dbReference>
<gene>
    <name evidence="2" type="ORF">GCM10010844_05940</name>
</gene>
<dbReference type="EMBL" id="BMPE01000001">
    <property type="protein sequence ID" value="GGK90172.1"/>
    <property type="molecule type" value="Genomic_DNA"/>
</dbReference>
<comment type="caution">
    <text evidence="2">The sequence shown here is derived from an EMBL/GenBank/DDBJ whole genome shotgun (WGS) entry which is preliminary data.</text>
</comment>
<accession>A0ABQ2FFB2</accession>
<evidence type="ECO:0008006" key="4">
    <source>
        <dbReference type="Google" id="ProtNLM"/>
    </source>
</evidence>
<feature type="chain" id="PRO_5046456518" description="Outer membrane protein beta-barrel domain-containing protein" evidence="1">
    <location>
        <begin position="20"/>
        <end position="147"/>
    </location>
</feature>
<evidence type="ECO:0000313" key="2">
    <source>
        <dbReference type="EMBL" id="GGK90172.1"/>
    </source>
</evidence>
<sequence length="147" mass="14746">MIRFLPLLAALTLCAPASAAVAWAGADATTSGFGVHAGAALLPIPFVGTVGLEGSAERSWRVTGTSANRVALGLTLRDLNIPLSKVDAFATLGGQALLPSSGGATTYALYGEAGLRGPVFGPAGWRAFVRGTSAGTFGAGLGLELRF</sequence>